<name>A0ABU1SU98_9HYPH</name>
<evidence type="ECO:0000256" key="1">
    <source>
        <dbReference type="PROSITE-ProRule" id="PRU00023"/>
    </source>
</evidence>
<dbReference type="InterPro" id="IPR002110">
    <property type="entry name" value="Ankyrin_rpt"/>
</dbReference>
<gene>
    <name evidence="2" type="ORF">J2W52_004162</name>
</gene>
<dbReference type="InterPro" id="IPR036770">
    <property type="entry name" value="Ankyrin_rpt-contain_sf"/>
</dbReference>
<keyword evidence="3" id="KW-1185">Reference proteome</keyword>
<comment type="caution">
    <text evidence="2">The sequence shown here is derived from an EMBL/GenBank/DDBJ whole genome shotgun (WGS) entry which is preliminary data.</text>
</comment>
<organism evidence="2 3">
    <name type="scientific">Rhizobium miluonense</name>
    <dbReference type="NCBI Taxonomy" id="411945"/>
    <lineage>
        <taxon>Bacteria</taxon>
        <taxon>Pseudomonadati</taxon>
        <taxon>Pseudomonadota</taxon>
        <taxon>Alphaproteobacteria</taxon>
        <taxon>Hyphomicrobiales</taxon>
        <taxon>Rhizobiaceae</taxon>
        <taxon>Rhizobium/Agrobacterium group</taxon>
        <taxon>Rhizobium</taxon>
    </lineage>
</organism>
<dbReference type="PROSITE" id="PS50088">
    <property type="entry name" value="ANK_REPEAT"/>
    <property type="match status" value="1"/>
</dbReference>
<dbReference type="Proteomes" id="UP001250791">
    <property type="component" value="Unassembled WGS sequence"/>
</dbReference>
<keyword evidence="1" id="KW-0040">ANK repeat</keyword>
<accession>A0ABU1SU98</accession>
<feature type="repeat" description="ANK" evidence="1">
    <location>
        <begin position="33"/>
        <end position="59"/>
    </location>
</feature>
<evidence type="ECO:0000313" key="3">
    <source>
        <dbReference type="Proteomes" id="UP001250791"/>
    </source>
</evidence>
<dbReference type="SUPFAM" id="SSF48403">
    <property type="entry name" value="Ankyrin repeat"/>
    <property type="match status" value="1"/>
</dbReference>
<dbReference type="EMBL" id="JAVDUP010000005">
    <property type="protein sequence ID" value="MDR6902529.1"/>
    <property type="molecule type" value="Genomic_DNA"/>
</dbReference>
<proteinExistence type="predicted"/>
<dbReference type="Pfam" id="PF12796">
    <property type="entry name" value="Ank_2"/>
    <property type="match status" value="1"/>
</dbReference>
<dbReference type="Gene3D" id="1.25.40.20">
    <property type="entry name" value="Ankyrin repeat-containing domain"/>
    <property type="match status" value="1"/>
</dbReference>
<protein>
    <submittedName>
        <fullName evidence="2">Ankyrin repeat protein</fullName>
    </submittedName>
</protein>
<sequence length="59" mass="6275">MDLRLHKAAATRDVAAIYQLLDNGAAIEARDAKGATPLQHARSRGYAEIVKLLETAGAT</sequence>
<dbReference type="PROSITE" id="PS50297">
    <property type="entry name" value="ANK_REP_REGION"/>
    <property type="match status" value="1"/>
</dbReference>
<reference evidence="2 3" key="1">
    <citation type="submission" date="2023-07" db="EMBL/GenBank/DDBJ databases">
        <title>Sorghum-associated microbial communities from plants grown in Nebraska, USA.</title>
        <authorList>
            <person name="Schachtman D."/>
        </authorList>
    </citation>
    <scope>NUCLEOTIDE SEQUENCE [LARGE SCALE GENOMIC DNA]</scope>
    <source>
        <strain evidence="2 3">3199</strain>
    </source>
</reference>
<evidence type="ECO:0000313" key="2">
    <source>
        <dbReference type="EMBL" id="MDR6902529.1"/>
    </source>
</evidence>